<reference evidence="3 4" key="1">
    <citation type="submission" date="2014-02" db="EMBL/GenBank/DDBJ databases">
        <title>Transposable element dynamics among asymbiotic and ectomycorrhizal Amanita fungi.</title>
        <authorList>
            <consortium name="DOE Joint Genome Institute"/>
            <person name="Hess J."/>
            <person name="Skrede I."/>
            <person name="Wolfe B."/>
            <person name="LaButti K."/>
            <person name="Ohm R.A."/>
            <person name="Grigoriev I.V."/>
            <person name="Pringle A."/>
        </authorList>
    </citation>
    <scope>NUCLEOTIDE SEQUENCE [LARGE SCALE GENOMIC DNA]</scope>
    <source>
        <strain evidence="3 4">SKay4041</strain>
    </source>
</reference>
<evidence type="ECO:0000256" key="2">
    <source>
        <dbReference type="SAM" id="MobiDB-lite"/>
    </source>
</evidence>
<keyword evidence="1" id="KW-0175">Coiled coil</keyword>
<name>A0A2A9N5R2_9AGAR</name>
<feature type="region of interest" description="Disordered" evidence="2">
    <location>
        <begin position="55"/>
        <end position="82"/>
    </location>
</feature>
<gene>
    <name evidence="3" type="ORF">AMATHDRAFT_11446</name>
</gene>
<evidence type="ECO:0000313" key="3">
    <source>
        <dbReference type="EMBL" id="PFH44585.1"/>
    </source>
</evidence>
<protein>
    <submittedName>
        <fullName evidence="3">Uncharacterized protein</fullName>
    </submittedName>
</protein>
<evidence type="ECO:0000313" key="4">
    <source>
        <dbReference type="Proteomes" id="UP000242287"/>
    </source>
</evidence>
<dbReference type="AlphaFoldDB" id="A0A2A9N5R2"/>
<evidence type="ECO:0000256" key="1">
    <source>
        <dbReference type="SAM" id="Coils"/>
    </source>
</evidence>
<dbReference type="EMBL" id="KZ303291">
    <property type="protein sequence ID" value="PFH44585.1"/>
    <property type="molecule type" value="Genomic_DNA"/>
</dbReference>
<accession>A0A2A9N5R2</accession>
<organism evidence="3 4">
    <name type="scientific">Amanita thiersii Skay4041</name>
    <dbReference type="NCBI Taxonomy" id="703135"/>
    <lineage>
        <taxon>Eukaryota</taxon>
        <taxon>Fungi</taxon>
        <taxon>Dikarya</taxon>
        <taxon>Basidiomycota</taxon>
        <taxon>Agaricomycotina</taxon>
        <taxon>Agaricomycetes</taxon>
        <taxon>Agaricomycetidae</taxon>
        <taxon>Agaricales</taxon>
        <taxon>Pluteineae</taxon>
        <taxon>Amanitaceae</taxon>
        <taxon>Amanita</taxon>
    </lineage>
</organism>
<dbReference type="Proteomes" id="UP000242287">
    <property type="component" value="Unassembled WGS sequence"/>
</dbReference>
<proteinExistence type="predicted"/>
<feature type="coiled-coil region" evidence="1">
    <location>
        <begin position="17"/>
        <end position="51"/>
    </location>
</feature>
<sequence length="82" mass="8687">MMVGGSGGGSEEPDWSIEQVMIQIQQLVNNVMALQNTIHQQNAIIQQLQAQQPAGNMGALPASNKAERAEETTESAGHASTL</sequence>
<feature type="non-terminal residue" evidence="3">
    <location>
        <position position="82"/>
    </location>
</feature>
<keyword evidence="4" id="KW-1185">Reference proteome</keyword>